<feature type="region of interest" description="Disordered" evidence="1">
    <location>
        <begin position="1"/>
        <end position="39"/>
    </location>
</feature>
<protein>
    <submittedName>
        <fullName evidence="2">Uncharacterized protein</fullName>
    </submittedName>
</protein>
<dbReference type="STRING" id="592010.GCWU000182_000783"/>
<sequence>MVHFGEWTTSSGRKDEKWFKPGNQGKPVVHSGEWTTSSG</sequence>
<proteinExistence type="predicted"/>
<dbReference type="AlphaFoldDB" id="W1Q3H0"/>
<dbReference type="Proteomes" id="UP000019050">
    <property type="component" value="Unassembled WGS sequence"/>
</dbReference>
<evidence type="ECO:0000313" key="2">
    <source>
        <dbReference type="EMBL" id="ESK65718.1"/>
    </source>
</evidence>
<reference evidence="2" key="1">
    <citation type="submission" date="2013-06" db="EMBL/GenBank/DDBJ databases">
        <authorList>
            <person name="Weinstock G."/>
            <person name="Sodergren E."/>
            <person name="Clifton S."/>
            <person name="Fulton L."/>
            <person name="Fulton B."/>
            <person name="Courtney L."/>
            <person name="Fronick C."/>
            <person name="Harrison M."/>
            <person name="Strong C."/>
            <person name="Farmer C."/>
            <person name="Delahaunty K."/>
            <person name="Markovic C."/>
            <person name="Hall O."/>
            <person name="Minx P."/>
            <person name="Tomlinson C."/>
            <person name="Mitreva M."/>
            <person name="Nelson J."/>
            <person name="Hou S."/>
            <person name="Wollam A."/>
            <person name="Pepin K.H."/>
            <person name="Johnson M."/>
            <person name="Bhonagiri V."/>
            <person name="Nash W.E."/>
            <person name="Warren W."/>
            <person name="Chinwalla A."/>
            <person name="Mardis E.R."/>
            <person name="Wilson R.K."/>
        </authorList>
    </citation>
    <scope>NUCLEOTIDE SEQUENCE [LARGE SCALE GENOMIC DNA]</scope>
    <source>
        <strain evidence="2">ATCC 49176</strain>
    </source>
</reference>
<accession>W1Q3H0</accession>
<gene>
    <name evidence="2" type="ORF">GCWU000182_000783</name>
</gene>
<comment type="caution">
    <text evidence="2">The sequence shown here is derived from an EMBL/GenBank/DDBJ whole genome shotgun (WGS) entry which is preliminary data.</text>
</comment>
<keyword evidence="3" id="KW-1185">Reference proteome</keyword>
<dbReference type="EMBL" id="ACIN03000005">
    <property type="protein sequence ID" value="ESK65718.1"/>
    <property type="molecule type" value="Genomic_DNA"/>
</dbReference>
<evidence type="ECO:0000256" key="1">
    <source>
        <dbReference type="SAM" id="MobiDB-lite"/>
    </source>
</evidence>
<name>W1Q3H0_ABIDE</name>
<dbReference type="HOGENOM" id="CLU_3302955_0_0_9"/>
<organism evidence="2 3">
    <name type="scientific">Abiotrophia defectiva ATCC 49176</name>
    <dbReference type="NCBI Taxonomy" id="592010"/>
    <lineage>
        <taxon>Bacteria</taxon>
        <taxon>Bacillati</taxon>
        <taxon>Bacillota</taxon>
        <taxon>Bacilli</taxon>
        <taxon>Lactobacillales</taxon>
        <taxon>Aerococcaceae</taxon>
        <taxon>Abiotrophia</taxon>
    </lineage>
</organism>
<evidence type="ECO:0000313" key="3">
    <source>
        <dbReference type="Proteomes" id="UP000019050"/>
    </source>
</evidence>